<dbReference type="Gene3D" id="3.90.1200.10">
    <property type="match status" value="1"/>
</dbReference>
<dbReference type="EC" id="2.7.1.-" evidence="2"/>
<dbReference type="InterPro" id="IPR002575">
    <property type="entry name" value="Aminoglycoside_PTrfase"/>
</dbReference>
<name>A0ABZ2Z233_9BACT</name>
<feature type="domain" description="Aminoglycoside phosphotransferase" evidence="1">
    <location>
        <begin position="20"/>
        <end position="253"/>
    </location>
</feature>
<dbReference type="EMBL" id="CP150096">
    <property type="protein sequence ID" value="WZN46198.1"/>
    <property type="molecule type" value="Genomic_DNA"/>
</dbReference>
<organism evidence="2 3">
    <name type="scientific">Chitinophaga caseinilytica</name>
    <dbReference type="NCBI Taxonomy" id="2267521"/>
    <lineage>
        <taxon>Bacteria</taxon>
        <taxon>Pseudomonadati</taxon>
        <taxon>Bacteroidota</taxon>
        <taxon>Chitinophagia</taxon>
        <taxon>Chitinophagales</taxon>
        <taxon>Chitinophagaceae</taxon>
        <taxon>Chitinophaga</taxon>
    </lineage>
</organism>
<accession>A0ABZ2Z233</accession>
<keyword evidence="2" id="KW-0808">Transferase</keyword>
<protein>
    <submittedName>
        <fullName evidence="2">Aminoglycoside phosphotransferase family protein</fullName>
        <ecNumber evidence="2">2.7.1.-</ecNumber>
    </submittedName>
</protein>
<reference evidence="2 3" key="1">
    <citation type="submission" date="2024-03" db="EMBL/GenBank/DDBJ databases">
        <title>Chitinophaga caseinilytica sp. nov., a casein hydrolysing bacterium isolated from forest soil.</title>
        <authorList>
            <person name="Lee D.S."/>
            <person name="Han D.M."/>
            <person name="Baek J.H."/>
            <person name="Choi D.G."/>
            <person name="Jeon J.H."/>
            <person name="Jeon C.O."/>
        </authorList>
    </citation>
    <scope>NUCLEOTIDE SEQUENCE [LARGE SCALE GENOMIC DNA]</scope>
    <source>
        <strain evidence="2 3">KACC 19118</strain>
    </source>
</reference>
<proteinExistence type="predicted"/>
<dbReference type="PANTHER" id="PTHR21064">
    <property type="entry name" value="AMINOGLYCOSIDE PHOSPHOTRANSFERASE DOMAIN-CONTAINING PROTEIN-RELATED"/>
    <property type="match status" value="1"/>
</dbReference>
<evidence type="ECO:0000313" key="3">
    <source>
        <dbReference type="Proteomes" id="UP001449657"/>
    </source>
</evidence>
<evidence type="ECO:0000313" key="2">
    <source>
        <dbReference type="EMBL" id="WZN46198.1"/>
    </source>
</evidence>
<dbReference type="InterPro" id="IPR011009">
    <property type="entry name" value="Kinase-like_dom_sf"/>
</dbReference>
<gene>
    <name evidence="2" type="ORF">WJU22_25215</name>
</gene>
<dbReference type="SUPFAM" id="SSF56112">
    <property type="entry name" value="Protein kinase-like (PK-like)"/>
    <property type="match status" value="1"/>
</dbReference>
<evidence type="ECO:0000259" key="1">
    <source>
        <dbReference type="Pfam" id="PF01636"/>
    </source>
</evidence>
<dbReference type="InterPro" id="IPR050249">
    <property type="entry name" value="Pseudomonas-type_ThrB"/>
</dbReference>
<keyword evidence="3" id="KW-1185">Reference proteome</keyword>
<dbReference type="GO" id="GO:0016740">
    <property type="term" value="F:transferase activity"/>
    <property type="evidence" value="ECO:0007669"/>
    <property type="project" value="UniProtKB-KW"/>
</dbReference>
<dbReference type="Proteomes" id="UP001449657">
    <property type="component" value="Chromosome"/>
</dbReference>
<sequence>MVHTDILSAFGLQPADFSMQKFGSGHINNTFLLTGPDDKRYILQRINTYVFREPDVIARNLKLAGDYLDKHHPEYLFIKAIPTTAGAEMYLHGEEFWRMIPFIPDSTSVDQADNTRQAFEAAKQFGLMARMFHGIDLHDFRASIPNFHNLTLRYASFQEAIRTAKEDRKQFADSLVEQFLQYSDIAVTFESLKTNPEFTDRLMHHDTKINNVLLRKGTFEGICVCDLDTLMPGKVISDLGDMVRTYVCPVSEEERDFSQIMVRDEYYEALMKGYLSEVGSTLTATEKQHLFYAGKFMIYMQGIRFLTDYLNGDVYYPIKYPEHNYNRAKNQLTLLQALIAKEPQLQEIIDNCLAS</sequence>
<dbReference type="PANTHER" id="PTHR21064:SF5">
    <property type="entry name" value="SLR1880 PROTEIN"/>
    <property type="match status" value="1"/>
</dbReference>
<dbReference type="RefSeq" id="WP_341840935.1">
    <property type="nucleotide sequence ID" value="NZ_CP149792.1"/>
</dbReference>
<dbReference type="Pfam" id="PF01636">
    <property type="entry name" value="APH"/>
    <property type="match status" value="1"/>
</dbReference>